<dbReference type="InterPro" id="IPR001433">
    <property type="entry name" value="OxRdtase_FAD/NAD-bd"/>
</dbReference>
<dbReference type="InterPro" id="IPR017927">
    <property type="entry name" value="FAD-bd_FR_type"/>
</dbReference>
<dbReference type="PRINTS" id="PR00410">
    <property type="entry name" value="PHEHYDRXLASE"/>
</dbReference>
<comment type="caution">
    <text evidence="3">The sequence shown here is derived from an EMBL/GenBank/DDBJ whole genome shotgun (WGS) entry which is preliminary data.</text>
</comment>
<evidence type="ECO:0000259" key="2">
    <source>
        <dbReference type="PROSITE" id="PS51384"/>
    </source>
</evidence>
<dbReference type="InterPro" id="IPR017938">
    <property type="entry name" value="Riboflavin_synthase-like_b-brl"/>
</dbReference>
<dbReference type="InterPro" id="IPR039261">
    <property type="entry name" value="FNR_nucleotide-bd"/>
</dbReference>
<dbReference type="Gene3D" id="2.40.30.10">
    <property type="entry name" value="Translation factors"/>
    <property type="match status" value="1"/>
</dbReference>
<dbReference type="SUPFAM" id="SSF63380">
    <property type="entry name" value="Riboflavin synthase domain-like"/>
    <property type="match status" value="1"/>
</dbReference>
<dbReference type="InterPro" id="IPR012675">
    <property type="entry name" value="Beta-grasp_dom_sf"/>
</dbReference>
<accession>A0ABT0E6S2</accession>
<evidence type="ECO:0000313" key="4">
    <source>
        <dbReference type="Proteomes" id="UP001165524"/>
    </source>
</evidence>
<dbReference type="SUPFAM" id="SSF54292">
    <property type="entry name" value="2Fe-2S ferredoxin-like"/>
    <property type="match status" value="1"/>
</dbReference>
<dbReference type="Proteomes" id="UP001165524">
    <property type="component" value="Unassembled WGS sequence"/>
</dbReference>
<dbReference type="CDD" id="cd06216">
    <property type="entry name" value="FNR_iron_sulfur_binding_2"/>
    <property type="match status" value="1"/>
</dbReference>
<dbReference type="RefSeq" id="WP_246951104.1">
    <property type="nucleotide sequence ID" value="NZ_JALKII010000003.1"/>
</dbReference>
<dbReference type="InterPro" id="IPR050415">
    <property type="entry name" value="MRET"/>
</dbReference>
<feature type="domain" description="2Fe-2S ferredoxin-type" evidence="1">
    <location>
        <begin position="276"/>
        <end position="358"/>
    </location>
</feature>
<proteinExistence type="predicted"/>
<evidence type="ECO:0000259" key="1">
    <source>
        <dbReference type="PROSITE" id="PS51085"/>
    </source>
</evidence>
<dbReference type="PROSITE" id="PS51085">
    <property type="entry name" value="2FE2S_FER_2"/>
    <property type="match status" value="1"/>
</dbReference>
<dbReference type="InterPro" id="IPR001041">
    <property type="entry name" value="2Fe-2S_ferredoxin-type"/>
</dbReference>
<dbReference type="CDD" id="cd00207">
    <property type="entry name" value="fer2"/>
    <property type="match status" value="1"/>
</dbReference>
<dbReference type="PANTHER" id="PTHR47354">
    <property type="entry name" value="NADH OXIDOREDUCTASE HCR"/>
    <property type="match status" value="1"/>
</dbReference>
<organism evidence="3 4">
    <name type="scientific">Alcanivorax quisquiliarum</name>
    <dbReference type="NCBI Taxonomy" id="2933565"/>
    <lineage>
        <taxon>Bacteria</taxon>
        <taxon>Pseudomonadati</taxon>
        <taxon>Pseudomonadota</taxon>
        <taxon>Gammaproteobacteria</taxon>
        <taxon>Oceanospirillales</taxon>
        <taxon>Alcanivoracaceae</taxon>
        <taxon>Alcanivorax</taxon>
    </lineage>
</organism>
<protein>
    <submittedName>
        <fullName evidence="3">Ferredoxin reductase</fullName>
    </submittedName>
</protein>
<reference evidence="3" key="1">
    <citation type="submission" date="2022-04" db="EMBL/GenBank/DDBJ databases">
        <title>Alcanivorax sp. CY1518 draft genome sequence.</title>
        <authorList>
            <person name="Zhao G."/>
            <person name="An M."/>
        </authorList>
    </citation>
    <scope>NUCLEOTIDE SEQUENCE</scope>
    <source>
        <strain evidence="3">CY1518</strain>
    </source>
</reference>
<sequence length="358" mass="38492">MSVIRPIARLISPLVNPVVFDFWAAHFTPALSWERPLAKVVAREVVARDTVTLILRPNRHVRQGLPGQHVNVTAAVEGVRLTRSYSPDWSSRRRLALTIKRVPEGRMSSWLTQRCRVGDVLEIGPAFGDMTPPDPAQPWLFLAAGSGITPLISLLRHAAEQRASTAPITLLYWARTRADLCFLNELGRLHERLPGFRLHTILTREASLLPHERAGRPDAALLAELVPALDGQLAYACGPAGFVGAVREGLAGKVASFSAEAFTPPALSPVTESQPVRVTLARSGRELTIPAGMALLPALEAAGERPAYGCRMGICNTCACGKLAGSTEDLLGGGINPEPVAALRLCVSRARGDISLDL</sequence>
<name>A0ABT0E6S2_9GAMM</name>
<dbReference type="PANTHER" id="PTHR47354:SF3">
    <property type="entry name" value="OXIDOREDUCTASE-RELATED"/>
    <property type="match status" value="1"/>
</dbReference>
<dbReference type="EMBL" id="JALKII010000003">
    <property type="protein sequence ID" value="MCK0537506.1"/>
    <property type="molecule type" value="Genomic_DNA"/>
</dbReference>
<feature type="domain" description="FAD-binding FR-type" evidence="2">
    <location>
        <begin position="33"/>
        <end position="133"/>
    </location>
</feature>
<gene>
    <name evidence="3" type="ORF">MU846_07255</name>
</gene>
<evidence type="ECO:0000313" key="3">
    <source>
        <dbReference type="EMBL" id="MCK0537506.1"/>
    </source>
</evidence>
<dbReference type="Gene3D" id="3.10.20.30">
    <property type="match status" value="1"/>
</dbReference>
<dbReference type="Pfam" id="PF00175">
    <property type="entry name" value="NAD_binding_1"/>
    <property type="match status" value="1"/>
</dbReference>
<dbReference type="InterPro" id="IPR008333">
    <property type="entry name" value="Cbr1-like_FAD-bd_dom"/>
</dbReference>
<dbReference type="Gene3D" id="3.40.50.80">
    <property type="entry name" value="Nucleotide-binding domain of ferredoxin-NADP reductase (FNR) module"/>
    <property type="match status" value="1"/>
</dbReference>
<dbReference type="Pfam" id="PF00111">
    <property type="entry name" value="Fer2"/>
    <property type="match status" value="1"/>
</dbReference>
<dbReference type="SUPFAM" id="SSF52343">
    <property type="entry name" value="Ferredoxin reductase-like, C-terminal NADP-linked domain"/>
    <property type="match status" value="1"/>
</dbReference>
<dbReference type="PROSITE" id="PS51384">
    <property type="entry name" value="FAD_FR"/>
    <property type="match status" value="1"/>
</dbReference>
<dbReference type="Pfam" id="PF00970">
    <property type="entry name" value="FAD_binding_6"/>
    <property type="match status" value="1"/>
</dbReference>
<keyword evidence="4" id="KW-1185">Reference proteome</keyword>
<dbReference type="InterPro" id="IPR036010">
    <property type="entry name" value="2Fe-2S_ferredoxin-like_sf"/>
</dbReference>